<dbReference type="GO" id="GO:0009103">
    <property type="term" value="P:lipopolysaccharide biosynthetic process"/>
    <property type="evidence" value="ECO:0007669"/>
    <property type="project" value="TreeGrafter"/>
</dbReference>
<keyword evidence="3" id="KW-1185">Reference proteome</keyword>
<dbReference type="OrthoDB" id="9765330at2"/>
<dbReference type="Pfam" id="PF13692">
    <property type="entry name" value="Glyco_trans_1_4"/>
    <property type="match status" value="1"/>
</dbReference>
<proteinExistence type="predicted"/>
<evidence type="ECO:0000256" key="1">
    <source>
        <dbReference type="ARBA" id="ARBA00022679"/>
    </source>
</evidence>
<reference evidence="2 3" key="1">
    <citation type="submission" date="2018-08" db="EMBL/GenBank/DDBJ databases">
        <title>Meiothermus terrae DSM 26712 genome sequencing project.</title>
        <authorList>
            <person name="Da Costa M.S."/>
            <person name="Albuquerque L."/>
            <person name="Raposo P."/>
            <person name="Froufe H.J.C."/>
            <person name="Barroso C.S."/>
            <person name="Egas C."/>
        </authorList>
    </citation>
    <scope>NUCLEOTIDE SEQUENCE [LARGE SCALE GENOMIC DNA]</scope>
    <source>
        <strain evidence="2 3">DSM 26712</strain>
    </source>
</reference>
<evidence type="ECO:0000313" key="2">
    <source>
        <dbReference type="EMBL" id="RIH84530.1"/>
    </source>
</evidence>
<dbReference type="PANTHER" id="PTHR46401">
    <property type="entry name" value="GLYCOSYLTRANSFERASE WBBK-RELATED"/>
    <property type="match status" value="1"/>
</dbReference>
<keyword evidence="1 2" id="KW-0808">Transferase</keyword>
<organism evidence="2 3">
    <name type="scientific">Calidithermus terrae</name>
    <dbReference type="NCBI Taxonomy" id="1408545"/>
    <lineage>
        <taxon>Bacteria</taxon>
        <taxon>Thermotogati</taxon>
        <taxon>Deinococcota</taxon>
        <taxon>Deinococci</taxon>
        <taxon>Thermales</taxon>
        <taxon>Thermaceae</taxon>
        <taxon>Calidithermus</taxon>
    </lineage>
</organism>
<protein>
    <submittedName>
        <fullName evidence="2">Glycosyl transferases group 1</fullName>
    </submittedName>
</protein>
<gene>
    <name evidence="2" type="ORF">Mterra_01947</name>
</gene>
<dbReference type="Proteomes" id="UP000265715">
    <property type="component" value="Unassembled WGS sequence"/>
</dbReference>
<comment type="caution">
    <text evidence="2">The sequence shown here is derived from an EMBL/GenBank/DDBJ whole genome shotgun (WGS) entry which is preliminary data.</text>
</comment>
<dbReference type="PANTHER" id="PTHR46401:SF2">
    <property type="entry name" value="GLYCOSYLTRANSFERASE WBBK-RELATED"/>
    <property type="match status" value="1"/>
</dbReference>
<dbReference type="SUPFAM" id="SSF53756">
    <property type="entry name" value="UDP-Glycosyltransferase/glycogen phosphorylase"/>
    <property type="match status" value="1"/>
</dbReference>
<dbReference type="AlphaFoldDB" id="A0A399EM78"/>
<accession>A0A399EM78</accession>
<dbReference type="EMBL" id="QXDL01000072">
    <property type="protein sequence ID" value="RIH84530.1"/>
    <property type="molecule type" value="Genomic_DNA"/>
</dbReference>
<dbReference type="GO" id="GO:0016757">
    <property type="term" value="F:glycosyltransferase activity"/>
    <property type="evidence" value="ECO:0007669"/>
    <property type="project" value="TreeGrafter"/>
</dbReference>
<evidence type="ECO:0000313" key="3">
    <source>
        <dbReference type="Proteomes" id="UP000265715"/>
    </source>
</evidence>
<dbReference type="Gene3D" id="3.40.50.2000">
    <property type="entry name" value="Glycogen Phosphorylase B"/>
    <property type="match status" value="2"/>
</dbReference>
<name>A0A399EM78_9DEIN</name>
<sequence length="339" mass="37044">MHVAFVSSVPPAACGVADYTARLGEALASKGILTSFIQGEHWGLWSLGELWGRVNNVRPDILHIQYPTVVYGSGLGPLALAWRAARTIPVAVTVHEFSQAHPLRRIAVMGLASGAHHVVFTNPFERSALTKWLPQVWSRSSIVPIGSNIPFTEPTPGRNVFEVAYFGLIRPNKGLEAFLDLARIAASNRHPFRFVIIGALQADRHAYLQSLKEKTQGLDNLTWESSLTSDQVAARLARCGFAYLPFPDGASERRGSLLAALGNGAVVVTTRGPQTPASLGEAVVYADNPAKALKHLEELLITPDRMEQLRARGRAWAQIYSWDAIAEAHLSLYEALLHH</sequence>